<gene>
    <name evidence="3" type="ORF">GCM10025751_42760</name>
</gene>
<comment type="caution">
    <text evidence="3">The sequence shown here is derived from an EMBL/GenBank/DDBJ whole genome shotgun (WGS) entry which is preliminary data.</text>
</comment>
<dbReference type="Pfam" id="PF18545">
    <property type="entry name" value="HalOD1"/>
    <property type="match status" value="1"/>
</dbReference>
<feature type="compositionally biased region" description="Basic and acidic residues" evidence="1">
    <location>
        <begin position="101"/>
        <end position="118"/>
    </location>
</feature>
<evidence type="ECO:0000256" key="1">
    <source>
        <dbReference type="SAM" id="MobiDB-lite"/>
    </source>
</evidence>
<feature type="region of interest" description="Disordered" evidence="1">
    <location>
        <begin position="95"/>
        <end position="118"/>
    </location>
</feature>
<evidence type="ECO:0000313" key="4">
    <source>
        <dbReference type="Proteomes" id="UP001501729"/>
    </source>
</evidence>
<protein>
    <recommendedName>
        <fullName evidence="2">Halobacterial output domain-containing protein</fullName>
    </recommendedName>
</protein>
<feature type="compositionally biased region" description="Basic and acidic residues" evidence="1">
    <location>
        <begin position="1"/>
        <end position="10"/>
    </location>
</feature>
<sequence length="118" mass="13120">MTKHTPSNDENHDESDDDTHQTEFDPLTDTVSEELITAIATLNDADPAELALLAEFIDPEALDALFGPQMDGTPRDTDGHVVFNYDTYHVRIDSNGKISLRRTEAETGNERSRSDDAE</sequence>
<keyword evidence="4" id="KW-1185">Reference proteome</keyword>
<dbReference type="Proteomes" id="UP001501729">
    <property type="component" value="Unassembled WGS sequence"/>
</dbReference>
<feature type="region of interest" description="Disordered" evidence="1">
    <location>
        <begin position="1"/>
        <end position="30"/>
    </location>
</feature>
<organism evidence="3 4">
    <name type="scientific">Haladaptatus pallidirubidus</name>
    <dbReference type="NCBI Taxonomy" id="1008152"/>
    <lineage>
        <taxon>Archaea</taxon>
        <taxon>Methanobacteriati</taxon>
        <taxon>Methanobacteriota</taxon>
        <taxon>Stenosarchaea group</taxon>
        <taxon>Halobacteria</taxon>
        <taxon>Halobacteriales</taxon>
        <taxon>Haladaptataceae</taxon>
        <taxon>Haladaptatus</taxon>
    </lineage>
</organism>
<dbReference type="EMBL" id="BAABKX010000016">
    <property type="protein sequence ID" value="GAA5059072.1"/>
    <property type="molecule type" value="Genomic_DNA"/>
</dbReference>
<dbReference type="AlphaFoldDB" id="A0AAV3UMN3"/>
<evidence type="ECO:0000259" key="2">
    <source>
        <dbReference type="Pfam" id="PF18545"/>
    </source>
</evidence>
<dbReference type="GeneID" id="68616435"/>
<reference evidence="3 4" key="1">
    <citation type="journal article" date="2019" name="Int. J. Syst. Evol. Microbiol.">
        <title>The Global Catalogue of Microorganisms (GCM) 10K type strain sequencing project: providing services to taxonomists for standard genome sequencing and annotation.</title>
        <authorList>
            <consortium name="The Broad Institute Genomics Platform"/>
            <consortium name="The Broad Institute Genome Sequencing Center for Infectious Disease"/>
            <person name="Wu L."/>
            <person name="Ma J."/>
        </authorList>
    </citation>
    <scope>NUCLEOTIDE SEQUENCE [LARGE SCALE GENOMIC DNA]</scope>
    <source>
        <strain evidence="3 4">JCM 17504</strain>
    </source>
</reference>
<feature type="domain" description="Halobacterial output" evidence="2">
    <location>
        <begin position="29"/>
        <end position="99"/>
    </location>
</feature>
<dbReference type="InterPro" id="IPR040624">
    <property type="entry name" value="HalOD1"/>
</dbReference>
<dbReference type="RefSeq" id="WP_227778073.1">
    <property type="nucleotide sequence ID" value="NZ_BAABKX010000016.1"/>
</dbReference>
<accession>A0AAV3UMN3</accession>
<evidence type="ECO:0000313" key="3">
    <source>
        <dbReference type="EMBL" id="GAA5059072.1"/>
    </source>
</evidence>
<name>A0AAV3UMN3_9EURY</name>
<proteinExistence type="predicted"/>